<dbReference type="KEGG" id="nou:Natoc_3193"/>
<feature type="region of interest" description="Disordered" evidence="1">
    <location>
        <begin position="114"/>
        <end position="158"/>
    </location>
</feature>
<sequence>MGCQAPGGTRGVEESALKSRRPEDDKPTVERRRGSFGFDPRGRVSVDGAATPSSSPVEASVLTERTGFGAVGFRQADSVADRLPARATNRKRTVVAPWDKPLTTIRNWLRGDRAPASVERASSRSQRAEPGVSRARDGPIDRFPVRTSNRRAPSASSSTSITWRCRSRALLVADVKAQSARWSVRCRTASEPLGVKWFETPSVSRH</sequence>
<reference evidence="2 3" key="1">
    <citation type="submission" date="2012-11" db="EMBL/GenBank/DDBJ databases">
        <title>FINISHED of Natronococcus occultus SP4, DSM 3396.</title>
        <authorList>
            <consortium name="DOE Joint Genome Institute"/>
            <person name="Eisen J."/>
            <person name="Huntemann M."/>
            <person name="Wei C.-L."/>
            <person name="Han J."/>
            <person name="Detter J.C."/>
            <person name="Han C."/>
            <person name="Tapia R."/>
            <person name="Chen A."/>
            <person name="Kyrpides N."/>
            <person name="Mavromatis K."/>
            <person name="Markowitz V."/>
            <person name="Szeto E."/>
            <person name="Ivanova N."/>
            <person name="Mikhailova N."/>
            <person name="Ovchinnikova G."/>
            <person name="Pagani I."/>
            <person name="Pati A."/>
            <person name="Goodwin L."/>
            <person name="Nordberg H.P."/>
            <person name="Cantor M.N."/>
            <person name="Hua S.X."/>
            <person name="Woyke T."/>
            <person name="Eisen J."/>
            <person name="Klenk H.-P."/>
            <person name="Klenk H.-P."/>
        </authorList>
    </citation>
    <scope>NUCLEOTIDE SEQUENCE [LARGE SCALE GENOMIC DNA]</scope>
    <source>
        <strain evidence="2 3">SP4</strain>
    </source>
</reference>
<feature type="compositionally biased region" description="Basic and acidic residues" evidence="1">
    <location>
        <begin position="134"/>
        <end position="144"/>
    </location>
</feature>
<gene>
    <name evidence="2" type="ORF">Natoc_3193</name>
</gene>
<protein>
    <submittedName>
        <fullName evidence="2">Uncharacterized protein</fullName>
    </submittedName>
</protein>
<dbReference type="HOGENOM" id="CLU_1329507_0_0_2"/>
<feature type="compositionally biased region" description="Polar residues" evidence="1">
    <location>
        <begin position="146"/>
        <end position="158"/>
    </location>
</feature>
<evidence type="ECO:0000313" key="3">
    <source>
        <dbReference type="Proteomes" id="UP000010878"/>
    </source>
</evidence>
<evidence type="ECO:0000313" key="2">
    <source>
        <dbReference type="EMBL" id="AGB38932.1"/>
    </source>
</evidence>
<accession>L0K0W6</accession>
<feature type="compositionally biased region" description="Basic and acidic residues" evidence="1">
    <location>
        <begin position="11"/>
        <end position="33"/>
    </location>
</feature>
<dbReference type="Proteomes" id="UP000010878">
    <property type="component" value="Chromosome"/>
</dbReference>
<proteinExistence type="predicted"/>
<evidence type="ECO:0000256" key="1">
    <source>
        <dbReference type="SAM" id="MobiDB-lite"/>
    </source>
</evidence>
<dbReference type="EMBL" id="CP003929">
    <property type="protein sequence ID" value="AGB38932.1"/>
    <property type="molecule type" value="Genomic_DNA"/>
</dbReference>
<dbReference type="AlphaFoldDB" id="L0K0W6"/>
<keyword evidence="3" id="KW-1185">Reference proteome</keyword>
<name>L0K0W6_9EURY</name>
<organism evidence="2 3">
    <name type="scientific">Natronococcus occultus SP4</name>
    <dbReference type="NCBI Taxonomy" id="694430"/>
    <lineage>
        <taxon>Archaea</taxon>
        <taxon>Methanobacteriati</taxon>
        <taxon>Methanobacteriota</taxon>
        <taxon>Stenosarchaea group</taxon>
        <taxon>Halobacteria</taxon>
        <taxon>Halobacteriales</taxon>
        <taxon>Natrialbaceae</taxon>
        <taxon>Natronococcus</taxon>
    </lineage>
</organism>
<feature type="region of interest" description="Disordered" evidence="1">
    <location>
        <begin position="1"/>
        <end position="60"/>
    </location>
</feature>